<evidence type="ECO:0000256" key="5">
    <source>
        <dbReference type="ARBA" id="ARBA00022908"/>
    </source>
</evidence>
<dbReference type="OrthoDB" id="9801717at2"/>
<feature type="active site" evidence="9">
    <location>
        <position position="144"/>
    </location>
</feature>
<organism evidence="12 13">
    <name type="scientific">Amantichitinum ursilacus</name>
    <dbReference type="NCBI Taxonomy" id="857265"/>
    <lineage>
        <taxon>Bacteria</taxon>
        <taxon>Pseudomonadati</taxon>
        <taxon>Pseudomonadota</taxon>
        <taxon>Betaproteobacteria</taxon>
        <taxon>Neisseriales</taxon>
        <taxon>Chitinibacteraceae</taxon>
        <taxon>Amantichitinum</taxon>
    </lineage>
</organism>
<accession>A0A0N0GPH5</accession>
<evidence type="ECO:0000256" key="7">
    <source>
        <dbReference type="ARBA" id="ARBA00023172"/>
    </source>
</evidence>
<feature type="active site" evidence="9">
    <location>
        <position position="240"/>
    </location>
</feature>
<dbReference type="GO" id="GO:0006313">
    <property type="term" value="P:DNA transposition"/>
    <property type="evidence" value="ECO:0007669"/>
    <property type="project" value="UniProtKB-UniRule"/>
</dbReference>
<reference evidence="12 13" key="1">
    <citation type="submission" date="2015-07" db="EMBL/GenBank/DDBJ databases">
        <title>Draft genome sequence of the Amantichitinum ursilacus IGB-41, a new chitin-degrading bacterium.</title>
        <authorList>
            <person name="Kirstahler P."/>
            <person name="Guenther M."/>
            <person name="Grumaz C."/>
            <person name="Rupp S."/>
            <person name="Zibek S."/>
            <person name="Sohn K."/>
        </authorList>
    </citation>
    <scope>NUCLEOTIDE SEQUENCE [LARGE SCALE GENOMIC DNA]</scope>
    <source>
        <strain evidence="12 13">IGB-41</strain>
    </source>
</reference>
<evidence type="ECO:0000256" key="3">
    <source>
        <dbReference type="ARBA" id="ARBA00022618"/>
    </source>
</evidence>
<dbReference type="PROSITE" id="PS51900">
    <property type="entry name" value="CB"/>
    <property type="match status" value="1"/>
</dbReference>
<keyword evidence="6 9" id="KW-0238">DNA-binding</keyword>
<dbReference type="PANTHER" id="PTHR30349">
    <property type="entry name" value="PHAGE INTEGRASE-RELATED"/>
    <property type="match status" value="1"/>
</dbReference>
<feature type="domain" description="Tyr recombinase" evidence="10">
    <location>
        <begin position="104"/>
        <end position="285"/>
    </location>
</feature>
<dbReference type="InterPro" id="IPR023009">
    <property type="entry name" value="Tyrosine_recombinase_XerC/XerD"/>
</dbReference>
<evidence type="ECO:0000256" key="1">
    <source>
        <dbReference type="ARBA" id="ARBA00004496"/>
    </source>
</evidence>
<evidence type="ECO:0000256" key="9">
    <source>
        <dbReference type="HAMAP-Rule" id="MF_01808"/>
    </source>
</evidence>
<dbReference type="PATRIC" id="fig|857265.3.peg.1569"/>
<dbReference type="Gene3D" id="1.10.443.10">
    <property type="entry name" value="Intergrase catalytic core"/>
    <property type="match status" value="1"/>
</dbReference>
<dbReference type="RefSeq" id="WP_053937204.1">
    <property type="nucleotide sequence ID" value="NZ_LAQT01000005.1"/>
</dbReference>
<keyword evidence="5 9" id="KW-0229">DNA integration</keyword>
<dbReference type="InterPro" id="IPR004107">
    <property type="entry name" value="Integrase_SAM-like_N"/>
</dbReference>
<dbReference type="PROSITE" id="PS51898">
    <property type="entry name" value="TYR_RECOMBINASE"/>
    <property type="match status" value="1"/>
</dbReference>
<dbReference type="InterPro" id="IPR002104">
    <property type="entry name" value="Integrase_catalytic"/>
</dbReference>
<feature type="active site" description="O-(3'-phospho-DNA)-tyrosine intermediate" evidence="9">
    <location>
        <position position="272"/>
    </location>
</feature>
<dbReference type="InterPro" id="IPR010998">
    <property type="entry name" value="Integrase_recombinase_N"/>
</dbReference>
<proteinExistence type="inferred from homology"/>
<keyword evidence="13" id="KW-1185">Reference proteome</keyword>
<evidence type="ECO:0000313" key="12">
    <source>
        <dbReference type="EMBL" id="KPC53703.1"/>
    </source>
</evidence>
<evidence type="ECO:0000256" key="6">
    <source>
        <dbReference type="ARBA" id="ARBA00023125"/>
    </source>
</evidence>
<evidence type="ECO:0000256" key="4">
    <source>
        <dbReference type="ARBA" id="ARBA00022829"/>
    </source>
</evidence>
<dbReference type="InterPro" id="IPR013762">
    <property type="entry name" value="Integrase-like_cat_sf"/>
</dbReference>
<comment type="function">
    <text evidence="9">Site-specific tyrosine recombinase, which acts by catalyzing the cutting and rejoining of the recombining DNA molecules. The XerC-XerD complex is essential to convert dimers of the bacterial chromosome into monomers to permit their segregation at cell division. It also contributes to the segregational stability of plasmids.</text>
</comment>
<dbReference type="GO" id="GO:0003677">
    <property type="term" value="F:DNA binding"/>
    <property type="evidence" value="ECO:0007669"/>
    <property type="project" value="UniProtKB-UniRule"/>
</dbReference>
<keyword evidence="3 9" id="KW-0132">Cell division</keyword>
<dbReference type="InterPro" id="IPR044068">
    <property type="entry name" value="CB"/>
</dbReference>
<dbReference type="GO" id="GO:0007059">
    <property type="term" value="P:chromosome segregation"/>
    <property type="evidence" value="ECO:0007669"/>
    <property type="project" value="UniProtKB-UniRule"/>
</dbReference>
<dbReference type="EMBL" id="LAQT01000005">
    <property type="protein sequence ID" value="KPC53703.1"/>
    <property type="molecule type" value="Genomic_DNA"/>
</dbReference>
<feature type="active site" evidence="9">
    <location>
        <position position="237"/>
    </location>
</feature>
<evidence type="ECO:0000259" key="10">
    <source>
        <dbReference type="PROSITE" id="PS51898"/>
    </source>
</evidence>
<dbReference type="GO" id="GO:0051301">
    <property type="term" value="P:cell division"/>
    <property type="evidence" value="ECO:0007669"/>
    <property type="project" value="UniProtKB-KW"/>
</dbReference>
<evidence type="ECO:0000313" key="13">
    <source>
        <dbReference type="Proteomes" id="UP000037939"/>
    </source>
</evidence>
<dbReference type="InterPro" id="IPR050090">
    <property type="entry name" value="Tyrosine_recombinase_XerCD"/>
</dbReference>
<dbReference type="GO" id="GO:0009037">
    <property type="term" value="F:tyrosine-based site-specific recombinase activity"/>
    <property type="evidence" value="ECO:0007669"/>
    <property type="project" value="UniProtKB-UniRule"/>
</dbReference>
<keyword evidence="2 9" id="KW-0963">Cytoplasm</keyword>
<keyword evidence="8 9" id="KW-0131">Cell cycle</keyword>
<comment type="similarity">
    <text evidence="9">Belongs to the 'phage' integrase family. XerC subfamily.</text>
</comment>
<dbReference type="Pfam" id="PF02899">
    <property type="entry name" value="Phage_int_SAM_1"/>
    <property type="match status" value="1"/>
</dbReference>
<comment type="subcellular location">
    <subcellularLocation>
        <location evidence="1 9">Cytoplasm</location>
    </subcellularLocation>
</comment>
<dbReference type="STRING" id="857265.WG78_07665"/>
<dbReference type="Gene3D" id="1.10.150.130">
    <property type="match status" value="1"/>
</dbReference>
<keyword evidence="4 9" id="KW-0159">Chromosome partition</keyword>
<gene>
    <name evidence="9 12" type="primary">xerC</name>
    <name evidence="12" type="ORF">WG78_07665</name>
</gene>
<evidence type="ECO:0000256" key="8">
    <source>
        <dbReference type="ARBA" id="ARBA00023306"/>
    </source>
</evidence>
<dbReference type="PANTHER" id="PTHR30349:SF81">
    <property type="entry name" value="TYROSINE RECOMBINASE XERC"/>
    <property type="match status" value="1"/>
</dbReference>
<dbReference type="InterPro" id="IPR011010">
    <property type="entry name" value="DNA_brk_join_enz"/>
</dbReference>
<dbReference type="SUPFAM" id="SSF56349">
    <property type="entry name" value="DNA breaking-rejoining enzymes"/>
    <property type="match status" value="1"/>
</dbReference>
<protein>
    <recommendedName>
        <fullName evidence="9">Tyrosine recombinase XerC</fullName>
    </recommendedName>
</protein>
<evidence type="ECO:0000259" key="11">
    <source>
        <dbReference type="PROSITE" id="PS51900"/>
    </source>
</evidence>
<dbReference type="HAMAP" id="MF_01808">
    <property type="entry name" value="Recomb_XerC_XerD"/>
    <property type="match status" value="1"/>
</dbReference>
<name>A0A0N0GPH5_9NEIS</name>
<dbReference type="AlphaFoldDB" id="A0A0N0GPH5"/>
<dbReference type="Proteomes" id="UP000037939">
    <property type="component" value="Unassembled WGS sequence"/>
</dbReference>
<feature type="active site" evidence="9">
    <location>
        <position position="263"/>
    </location>
</feature>
<feature type="domain" description="Core-binding (CB)" evidence="11">
    <location>
        <begin position="1"/>
        <end position="83"/>
    </location>
</feature>
<comment type="caution">
    <text evidence="12">The sequence shown here is derived from an EMBL/GenBank/DDBJ whole genome shotgun (WGS) entry which is preliminary data.</text>
</comment>
<feature type="active site" evidence="9">
    <location>
        <position position="168"/>
    </location>
</feature>
<dbReference type="CDD" id="cd00798">
    <property type="entry name" value="INT_XerDC_C"/>
    <property type="match status" value="1"/>
</dbReference>
<evidence type="ECO:0000256" key="2">
    <source>
        <dbReference type="ARBA" id="ARBA00022490"/>
    </source>
</evidence>
<keyword evidence="7 9" id="KW-0233">DNA recombination</keyword>
<dbReference type="GO" id="GO:0005737">
    <property type="term" value="C:cytoplasm"/>
    <property type="evidence" value="ECO:0007669"/>
    <property type="project" value="UniProtKB-SubCell"/>
</dbReference>
<dbReference type="Pfam" id="PF00589">
    <property type="entry name" value="Phage_integrase"/>
    <property type="match status" value="1"/>
</dbReference>
<sequence>MHEELLARFDRYLSGERGASLHTRAAYTRDVRLLFELAGERDLATLGPLEIRAFVRQLASRNLSAYTIGRALSAWRTFFKLMTRDLAWAANPAASVRSPKKRQRLPKTMSTDSAAGLLDHLPEDDAISARDKAICELAYSSGLRVSELVSITLPELDLRSGLARVTGKGNKTRQVPIGSKAIEALQHWLTYRGLWASPDCATVFVSKLGKGLTTRAVQARLKTWEERLGLTEPLFPHKLRHSCATHLLQSSGDLRAVQELLGHQNLSTTQVYTHLDWQVLAKTYDSAHPRAKRKP</sequence>
<comment type="subunit">
    <text evidence="9">Forms a cyclic heterotetrameric complex composed of two molecules of XerC and two molecules of XerD.</text>
</comment>